<evidence type="ECO:0000256" key="6">
    <source>
        <dbReference type="ARBA" id="ARBA00022741"/>
    </source>
</evidence>
<protein>
    <submittedName>
        <fullName evidence="11">DNA polymerase III subunit beta</fullName>
    </submittedName>
</protein>
<comment type="caution">
    <text evidence="11">The sequence shown here is derived from an EMBL/GenBank/DDBJ whole genome shotgun (WGS) entry which is preliminary data.</text>
</comment>
<evidence type="ECO:0000256" key="1">
    <source>
        <dbReference type="ARBA" id="ARBA00001946"/>
    </source>
</evidence>
<comment type="similarity">
    <text evidence="9">Belongs to the MntA antitoxin family.</text>
</comment>
<keyword evidence="12" id="KW-1185">Reference proteome</keyword>
<dbReference type="GO" id="GO:0046872">
    <property type="term" value="F:metal ion binding"/>
    <property type="evidence" value="ECO:0007669"/>
    <property type="project" value="UniProtKB-KW"/>
</dbReference>
<keyword evidence="4" id="KW-0548">Nucleotidyltransferase</keyword>
<evidence type="ECO:0000256" key="8">
    <source>
        <dbReference type="ARBA" id="ARBA00022842"/>
    </source>
</evidence>
<keyword evidence="6" id="KW-0547">Nucleotide-binding</keyword>
<dbReference type="InterPro" id="IPR043519">
    <property type="entry name" value="NT_sf"/>
</dbReference>
<evidence type="ECO:0000256" key="7">
    <source>
        <dbReference type="ARBA" id="ARBA00022840"/>
    </source>
</evidence>
<keyword evidence="7" id="KW-0067">ATP-binding</keyword>
<dbReference type="PANTHER" id="PTHR33571">
    <property type="entry name" value="SSL8005 PROTEIN"/>
    <property type="match status" value="1"/>
</dbReference>
<feature type="domain" description="Polymerase nucleotidyl transferase" evidence="10">
    <location>
        <begin position="21"/>
        <end position="82"/>
    </location>
</feature>
<sequence length="98" mass="11110">MTKAEALAVLKRREADIRRLGIDRLSIFGSTARGDETPESDVDLAASLDPRRAIGLFEFVDIEQQLERMLGKKVDLVTEPARKARLQTEIDRDRVIVF</sequence>
<keyword evidence="5" id="KW-0479">Metal-binding</keyword>
<dbReference type="Gene3D" id="3.30.460.10">
    <property type="entry name" value="Beta Polymerase, domain 2"/>
    <property type="match status" value="1"/>
</dbReference>
<evidence type="ECO:0000256" key="9">
    <source>
        <dbReference type="ARBA" id="ARBA00038276"/>
    </source>
</evidence>
<dbReference type="InterPro" id="IPR052038">
    <property type="entry name" value="Type-VII_TA_antitoxin"/>
</dbReference>
<keyword evidence="3" id="KW-0808">Transferase</keyword>
<evidence type="ECO:0000256" key="3">
    <source>
        <dbReference type="ARBA" id="ARBA00022679"/>
    </source>
</evidence>
<dbReference type="CDD" id="cd05403">
    <property type="entry name" value="NT_KNTase_like"/>
    <property type="match status" value="1"/>
</dbReference>
<dbReference type="GO" id="GO:0005524">
    <property type="term" value="F:ATP binding"/>
    <property type="evidence" value="ECO:0007669"/>
    <property type="project" value="UniProtKB-KW"/>
</dbReference>
<evidence type="ECO:0000313" key="11">
    <source>
        <dbReference type="EMBL" id="RZF64064.1"/>
    </source>
</evidence>
<dbReference type="GO" id="GO:0016779">
    <property type="term" value="F:nucleotidyltransferase activity"/>
    <property type="evidence" value="ECO:0007669"/>
    <property type="project" value="UniProtKB-KW"/>
</dbReference>
<accession>A0A4Q6Y2T5</accession>
<evidence type="ECO:0000259" key="10">
    <source>
        <dbReference type="Pfam" id="PF01909"/>
    </source>
</evidence>
<dbReference type="Pfam" id="PF01909">
    <property type="entry name" value="NTP_transf_2"/>
    <property type="match status" value="1"/>
</dbReference>
<evidence type="ECO:0000256" key="2">
    <source>
        <dbReference type="ARBA" id="ARBA00022649"/>
    </source>
</evidence>
<dbReference type="SUPFAM" id="SSF81301">
    <property type="entry name" value="Nucleotidyltransferase"/>
    <property type="match status" value="1"/>
</dbReference>
<dbReference type="EMBL" id="SGIS01000018">
    <property type="protein sequence ID" value="RZF64064.1"/>
    <property type="molecule type" value="Genomic_DNA"/>
</dbReference>
<comment type="cofactor">
    <cofactor evidence="1">
        <name>Mg(2+)</name>
        <dbReference type="ChEBI" id="CHEBI:18420"/>
    </cofactor>
</comment>
<keyword evidence="8" id="KW-0460">Magnesium</keyword>
<dbReference type="OrthoDB" id="559450at2"/>
<dbReference type="InterPro" id="IPR002934">
    <property type="entry name" value="Polymerase_NTP_transf_dom"/>
</dbReference>
<evidence type="ECO:0000256" key="5">
    <source>
        <dbReference type="ARBA" id="ARBA00022723"/>
    </source>
</evidence>
<proteinExistence type="inferred from homology"/>
<evidence type="ECO:0000313" key="12">
    <source>
        <dbReference type="Proteomes" id="UP000292085"/>
    </source>
</evidence>
<gene>
    <name evidence="11" type="ORF">EWE75_12905</name>
</gene>
<dbReference type="RefSeq" id="WP_130158101.1">
    <property type="nucleotide sequence ID" value="NZ_SGIS01000018.1"/>
</dbReference>
<organism evidence="11 12">
    <name type="scientific">Sphingomonas populi</name>
    <dbReference type="NCBI Taxonomy" id="2484750"/>
    <lineage>
        <taxon>Bacteria</taxon>
        <taxon>Pseudomonadati</taxon>
        <taxon>Pseudomonadota</taxon>
        <taxon>Alphaproteobacteria</taxon>
        <taxon>Sphingomonadales</taxon>
        <taxon>Sphingomonadaceae</taxon>
        <taxon>Sphingomonas</taxon>
    </lineage>
</organism>
<dbReference type="AlphaFoldDB" id="A0A4Q6Y2T5"/>
<evidence type="ECO:0000256" key="4">
    <source>
        <dbReference type="ARBA" id="ARBA00022695"/>
    </source>
</evidence>
<dbReference type="PANTHER" id="PTHR33571:SF14">
    <property type="entry name" value="PROTEIN ADENYLYLTRANSFERASE MJ0435-RELATED"/>
    <property type="match status" value="1"/>
</dbReference>
<name>A0A4Q6Y2T5_9SPHN</name>
<dbReference type="Proteomes" id="UP000292085">
    <property type="component" value="Unassembled WGS sequence"/>
</dbReference>
<keyword evidence="2" id="KW-1277">Toxin-antitoxin system</keyword>
<reference evidence="11 12" key="1">
    <citation type="submission" date="2019-02" db="EMBL/GenBank/DDBJ databases">
        <authorList>
            <person name="Li Y."/>
        </authorList>
    </citation>
    <scope>NUCLEOTIDE SEQUENCE [LARGE SCALE GENOMIC DNA]</scope>
    <source>
        <strain evidence="11 12">3-7</strain>
    </source>
</reference>